<organism evidence="2 3">
    <name type="scientific">Kribbella amoyensis</name>
    <dbReference type="NCBI Taxonomy" id="996641"/>
    <lineage>
        <taxon>Bacteria</taxon>
        <taxon>Bacillati</taxon>
        <taxon>Actinomycetota</taxon>
        <taxon>Actinomycetes</taxon>
        <taxon>Propionibacteriales</taxon>
        <taxon>Kribbellaceae</taxon>
        <taxon>Kribbella</taxon>
    </lineage>
</organism>
<reference evidence="2 3" key="1">
    <citation type="submission" date="2019-06" db="EMBL/GenBank/DDBJ databases">
        <title>Sequencing the genomes of 1000 actinobacteria strains.</title>
        <authorList>
            <person name="Klenk H.-P."/>
        </authorList>
    </citation>
    <scope>NUCLEOTIDE SEQUENCE [LARGE SCALE GENOMIC DNA]</scope>
    <source>
        <strain evidence="2 3">DSM 24683</strain>
    </source>
</reference>
<name>A0A561BP99_9ACTN</name>
<evidence type="ECO:0000256" key="1">
    <source>
        <dbReference type="SAM" id="Phobius"/>
    </source>
</evidence>
<dbReference type="Proteomes" id="UP000318380">
    <property type="component" value="Unassembled WGS sequence"/>
</dbReference>
<keyword evidence="1" id="KW-0472">Membrane</keyword>
<feature type="transmembrane region" description="Helical" evidence="1">
    <location>
        <begin position="52"/>
        <end position="71"/>
    </location>
</feature>
<accession>A0A561BP99</accession>
<sequence length="184" mass="19091">MSAAKPSPVVSRSALLFLGVAVGCGIGGGFIGEDVVGALGRTVGHRELPLRLLGWCWGGLPFVVAATAVVLRERLSRGARPALTYVLVVWIASGAFLLPRRLSTIEHRFGTAAADAKLLGYGWAAGILPIFATLALTVIGLLILRKSGRTPSKSTLTKLGRTFAATFCVLTTAGLVVALVGKTP</sequence>
<feature type="transmembrane region" description="Helical" evidence="1">
    <location>
        <begin position="12"/>
        <end position="32"/>
    </location>
</feature>
<keyword evidence="3" id="KW-1185">Reference proteome</keyword>
<evidence type="ECO:0000313" key="2">
    <source>
        <dbReference type="EMBL" id="TWD80694.1"/>
    </source>
</evidence>
<dbReference type="PROSITE" id="PS51257">
    <property type="entry name" value="PROKAR_LIPOPROTEIN"/>
    <property type="match status" value="1"/>
</dbReference>
<dbReference type="EMBL" id="VIVK01000001">
    <property type="protein sequence ID" value="TWD80694.1"/>
    <property type="molecule type" value="Genomic_DNA"/>
</dbReference>
<feature type="transmembrane region" description="Helical" evidence="1">
    <location>
        <begin position="163"/>
        <end position="181"/>
    </location>
</feature>
<gene>
    <name evidence="2" type="ORF">FB561_1781</name>
</gene>
<feature type="transmembrane region" description="Helical" evidence="1">
    <location>
        <begin position="120"/>
        <end position="143"/>
    </location>
</feature>
<proteinExistence type="predicted"/>
<comment type="caution">
    <text evidence="2">The sequence shown here is derived from an EMBL/GenBank/DDBJ whole genome shotgun (WGS) entry which is preliminary data.</text>
</comment>
<evidence type="ECO:0000313" key="3">
    <source>
        <dbReference type="Proteomes" id="UP000318380"/>
    </source>
</evidence>
<keyword evidence="1" id="KW-0812">Transmembrane</keyword>
<dbReference type="OrthoDB" id="3831295at2"/>
<keyword evidence="1" id="KW-1133">Transmembrane helix</keyword>
<protein>
    <submittedName>
        <fullName evidence="2">Uncharacterized protein</fullName>
    </submittedName>
</protein>
<dbReference type="AlphaFoldDB" id="A0A561BP99"/>
<dbReference type="RefSeq" id="WP_145804880.1">
    <property type="nucleotide sequence ID" value="NZ_VIVK01000001.1"/>
</dbReference>
<feature type="transmembrane region" description="Helical" evidence="1">
    <location>
        <begin position="83"/>
        <end position="100"/>
    </location>
</feature>